<sequence length="104" mass="11299">LTEAATKKLADFTGNNAGAVLAVIIDNQIVSAPRIREAITSGDLQITGDFDLETLSNLGVVMRSGPLAAPLWADHRIERVDRRCAVYGAVLWPAWCDFGDCTRR</sequence>
<organism evidence="2 3">
    <name type="scientific">Parastrongyloides trichosuri</name>
    <name type="common">Possum-specific nematode worm</name>
    <dbReference type="NCBI Taxonomy" id="131310"/>
    <lineage>
        <taxon>Eukaryota</taxon>
        <taxon>Metazoa</taxon>
        <taxon>Ecdysozoa</taxon>
        <taxon>Nematoda</taxon>
        <taxon>Chromadorea</taxon>
        <taxon>Rhabditida</taxon>
        <taxon>Tylenchina</taxon>
        <taxon>Panagrolaimomorpha</taxon>
        <taxon>Strongyloidoidea</taxon>
        <taxon>Strongyloididae</taxon>
        <taxon>Parastrongyloides</taxon>
    </lineage>
</organism>
<dbReference type="InterPro" id="IPR054384">
    <property type="entry name" value="SecDF_P1_head"/>
</dbReference>
<keyword evidence="2" id="KW-1185">Reference proteome</keyword>
<feature type="domain" description="SecDF P1 head subdomain" evidence="1">
    <location>
        <begin position="1"/>
        <end position="69"/>
    </location>
</feature>
<accession>A0A0N4ZII9</accession>
<dbReference type="WBParaSite" id="PTRK_0000774900.1">
    <property type="protein sequence ID" value="PTRK_0000774900.1"/>
    <property type="gene ID" value="PTRK_0000774900"/>
</dbReference>
<proteinExistence type="predicted"/>
<evidence type="ECO:0000259" key="1">
    <source>
        <dbReference type="Pfam" id="PF22599"/>
    </source>
</evidence>
<evidence type="ECO:0000313" key="2">
    <source>
        <dbReference type="Proteomes" id="UP000038045"/>
    </source>
</evidence>
<name>A0A0N4ZII9_PARTI</name>
<evidence type="ECO:0000313" key="3">
    <source>
        <dbReference type="WBParaSite" id="PTRK_0000774900.1"/>
    </source>
</evidence>
<dbReference type="Proteomes" id="UP000038045">
    <property type="component" value="Unplaced"/>
</dbReference>
<dbReference type="AlphaFoldDB" id="A0A0N4ZII9"/>
<dbReference type="Pfam" id="PF22599">
    <property type="entry name" value="SecDF_P1_head"/>
    <property type="match status" value="1"/>
</dbReference>
<reference evidence="3" key="1">
    <citation type="submission" date="2017-02" db="UniProtKB">
        <authorList>
            <consortium name="WormBaseParasite"/>
        </authorList>
    </citation>
    <scope>IDENTIFICATION</scope>
</reference>
<dbReference type="Gene3D" id="3.30.1360.200">
    <property type="match status" value="1"/>
</dbReference>
<protein>
    <submittedName>
        <fullName evidence="3">Lipid kinase</fullName>
    </submittedName>
</protein>